<dbReference type="NCBIfam" id="TIGR02937">
    <property type="entry name" value="sigma70-ECF"/>
    <property type="match status" value="1"/>
</dbReference>
<comment type="caution">
    <text evidence="7">The sequence shown here is derived from an EMBL/GenBank/DDBJ whole genome shotgun (WGS) entry which is preliminary data.</text>
</comment>
<dbReference type="SUPFAM" id="SSF88659">
    <property type="entry name" value="Sigma3 and sigma4 domains of RNA polymerase sigma factors"/>
    <property type="match status" value="1"/>
</dbReference>
<evidence type="ECO:0000259" key="6">
    <source>
        <dbReference type="Pfam" id="PF08281"/>
    </source>
</evidence>
<reference evidence="7 8" key="1">
    <citation type="journal article" date="2016" name="Front. Microbiol.">
        <title>Genomic Resource of Rice Seed Associated Bacteria.</title>
        <authorList>
            <person name="Midha S."/>
            <person name="Bansal K."/>
            <person name="Sharma S."/>
            <person name="Kumar N."/>
            <person name="Patil P.P."/>
            <person name="Chaudhry V."/>
            <person name="Patil P.B."/>
        </authorList>
    </citation>
    <scope>NUCLEOTIDE SEQUENCE [LARGE SCALE GENOMIC DNA]</scope>
    <source>
        <strain evidence="7 8">NS355</strain>
    </source>
</reference>
<dbReference type="Gene3D" id="1.10.10.10">
    <property type="entry name" value="Winged helix-like DNA-binding domain superfamily/Winged helix DNA-binding domain"/>
    <property type="match status" value="1"/>
</dbReference>
<accession>A0A147IYS3</accession>
<keyword evidence="2" id="KW-0805">Transcription regulation</keyword>
<dbReference type="EMBL" id="LDTF01000007">
    <property type="protein sequence ID" value="KTW00969.1"/>
    <property type="molecule type" value="Genomic_DNA"/>
</dbReference>
<dbReference type="Proteomes" id="UP000073923">
    <property type="component" value="Unassembled WGS sequence"/>
</dbReference>
<evidence type="ECO:0000313" key="7">
    <source>
        <dbReference type="EMBL" id="KTW00969.1"/>
    </source>
</evidence>
<keyword evidence="3" id="KW-0731">Sigma factor</keyword>
<comment type="similarity">
    <text evidence="1">Belongs to the sigma-70 factor family. ECF subfamily.</text>
</comment>
<organism evidence="7 8">
    <name type="scientific">Sphingomonas yabuuchiae</name>
    <dbReference type="NCBI Taxonomy" id="172044"/>
    <lineage>
        <taxon>Bacteria</taxon>
        <taxon>Pseudomonadati</taxon>
        <taxon>Pseudomonadota</taxon>
        <taxon>Alphaproteobacteria</taxon>
        <taxon>Sphingomonadales</taxon>
        <taxon>Sphingomonadaceae</taxon>
        <taxon>Sphingomonas</taxon>
    </lineage>
</organism>
<dbReference type="PANTHER" id="PTHR43133:SF25">
    <property type="entry name" value="RNA POLYMERASE SIGMA FACTOR RFAY-RELATED"/>
    <property type="match status" value="1"/>
</dbReference>
<evidence type="ECO:0000256" key="3">
    <source>
        <dbReference type="ARBA" id="ARBA00023082"/>
    </source>
</evidence>
<dbReference type="OrthoDB" id="9797134at2"/>
<dbReference type="GO" id="GO:0016987">
    <property type="term" value="F:sigma factor activity"/>
    <property type="evidence" value="ECO:0007669"/>
    <property type="project" value="UniProtKB-KW"/>
</dbReference>
<proteinExistence type="inferred from homology"/>
<dbReference type="GO" id="GO:0006352">
    <property type="term" value="P:DNA-templated transcription initiation"/>
    <property type="evidence" value="ECO:0007669"/>
    <property type="project" value="InterPro"/>
</dbReference>
<evidence type="ECO:0000313" key="8">
    <source>
        <dbReference type="Proteomes" id="UP000073923"/>
    </source>
</evidence>
<dbReference type="InterPro" id="IPR014284">
    <property type="entry name" value="RNA_pol_sigma-70_dom"/>
</dbReference>
<dbReference type="SUPFAM" id="SSF88946">
    <property type="entry name" value="Sigma2 domain of RNA polymerase sigma factors"/>
    <property type="match status" value="1"/>
</dbReference>
<dbReference type="Gene3D" id="1.10.1740.10">
    <property type="match status" value="1"/>
</dbReference>
<evidence type="ECO:0000256" key="1">
    <source>
        <dbReference type="ARBA" id="ARBA00010641"/>
    </source>
</evidence>
<dbReference type="InterPro" id="IPR013249">
    <property type="entry name" value="RNA_pol_sigma70_r4_t2"/>
</dbReference>
<dbReference type="Pfam" id="PF04542">
    <property type="entry name" value="Sigma70_r2"/>
    <property type="match status" value="1"/>
</dbReference>
<feature type="domain" description="RNA polymerase sigma-70 region 2" evidence="5">
    <location>
        <begin position="24"/>
        <end position="88"/>
    </location>
</feature>
<dbReference type="InterPro" id="IPR013324">
    <property type="entry name" value="RNA_pol_sigma_r3/r4-like"/>
</dbReference>
<dbReference type="InterPro" id="IPR036388">
    <property type="entry name" value="WH-like_DNA-bd_sf"/>
</dbReference>
<gene>
    <name evidence="7" type="ORF">NS355_01875</name>
</gene>
<dbReference type="GO" id="GO:0003677">
    <property type="term" value="F:DNA binding"/>
    <property type="evidence" value="ECO:0007669"/>
    <property type="project" value="InterPro"/>
</dbReference>
<dbReference type="PATRIC" id="fig|172044.3.peg.2636"/>
<evidence type="ECO:0000256" key="4">
    <source>
        <dbReference type="ARBA" id="ARBA00023163"/>
    </source>
</evidence>
<feature type="domain" description="RNA polymerase sigma factor 70 region 4 type 2" evidence="6">
    <location>
        <begin position="115"/>
        <end position="167"/>
    </location>
</feature>
<dbReference type="AlphaFoldDB" id="A0A147IYS3"/>
<keyword evidence="4" id="KW-0804">Transcription</keyword>
<sequence length="175" mass="19216">MNRIRFIPATRKTGLAAFETELLALLPRLRRFARSLTHDGADADDLCQVTIEKALMARGSWQAGTRLDSWMYRIMRNAWIDTARARSRAAETFVAEEAGLGVGGEGNAEARVALNEVDAAMRTLPDEQREAVALVLVEGMAYKEAAEILDIPMGTLTSRLVRGRQALMARLGEAA</sequence>
<dbReference type="PANTHER" id="PTHR43133">
    <property type="entry name" value="RNA POLYMERASE ECF-TYPE SIGMA FACTO"/>
    <property type="match status" value="1"/>
</dbReference>
<evidence type="ECO:0000259" key="5">
    <source>
        <dbReference type="Pfam" id="PF04542"/>
    </source>
</evidence>
<evidence type="ECO:0000256" key="2">
    <source>
        <dbReference type="ARBA" id="ARBA00023015"/>
    </source>
</evidence>
<dbReference type="InterPro" id="IPR007627">
    <property type="entry name" value="RNA_pol_sigma70_r2"/>
</dbReference>
<dbReference type="CDD" id="cd06171">
    <property type="entry name" value="Sigma70_r4"/>
    <property type="match status" value="1"/>
</dbReference>
<protein>
    <submittedName>
        <fullName evidence="7">RNA polymerase sigma70</fullName>
    </submittedName>
</protein>
<dbReference type="InterPro" id="IPR039425">
    <property type="entry name" value="RNA_pol_sigma-70-like"/>
</dbReference>
<dbReference type="InterPro" id="IPR013325">
    <property type="entry name" value="RNA_pol_sigma_r2"/>
</dbReference>
<name>A0A147IYS3_9SPHN</name>
<dbReference type="Pfam" id="PF08281">
    <property type="entry name" value="Sigma70_r4_2"/>
    <property type="match status" value="1"/>
</dbReference>